<reference evidence="1" key="1">
    <citation type="submission" date="2021-10" db="EMBL/GenBank/DDBJ databases">
        <title>Genome Sequence of The Candidatus Hydrogeosomobacter endosymbioticus, an Intracellular Bacterial Symbiont of the Anaerobic Ciliate GW7.</title>
        <authorList>
            <person name="Shiohama Y."/>
            <person name="Shinzato N."/>
        </authorList>
    </citation>
    <scope>NUCLEOTIDE SEQUENCE [LARGE SCALE GENOMIC DNA]</scope>
    <source>
        <strain evidence="1">200920</strain>
    </source>
</reference>
<dbReference type="Gene3D" id="3.10.450.710">
    <property type="entry name" value="Tgt2/MlaC"/>
    <property type="match status" value="1"/>
</dbReference>
<dbReference type="InterPro" id="IPR042245">
    <property type="entry name" value="Tgt2/MlaC_sf"/>
</dbReference>
<dbReference type="Proteomes" id="UP001320209">
    <property type="component" value="Chromosome"/>
</dbReference>
<protein>
    <submittedName>
        <fullName evidence="1">Uncharacterized protein</fullName>
    </submittedName>
</protein>
<organism evidence="1 2">
    <name type="scientific">Candidatus Hydrogenosomobacter endosymbioticus</name>
    <dbReference type="NCBI Taxonomy" id="2558174"/>
    <lineage>
        <taxon>Bacteria</taxon>
        <taxon>Pseudomonadati</taxon>
        <taxon>Pseudomonadota</taxon>
        <taxon>Alphaproteobacteria</taxon>
        <taxon>Holosporales</taxon>
        <taxon>Holosporaceae</taxon>
        <taxon>Candidatus Hydrogenosomobacter</taxon>
    </lineage>
</organism>
<accession>A0ABN6L2D8</accession>
<dbReference type="RefSeq" id="WP_236865415.1">
    <property type="nucleotide sequence ID" value="NZ_AP025225.1"/>
</dbReference>
<gene>
    <name evidence="1" type="ORF">HYD_1760</name>
</gene>
<keyword evidence="2" id="KW-1185">Reference proteome</keyword>
<evidence type="ECO:0000313" key="1">
    <source>
        <dbReference type="EMBL" id="BDB96043.1"/>
    </source>
</evidence>
<sequence>MKRTSEFIGNHMNINNVYKTAFTSCVFATAAALLTTTCYTESECYSASNAKSCNENEEKAKNIVKAVSANIVRAVNSPSGIADFAKIIDSSFDAQRFVKDISGRMMSRASESQKQKFYKLCKQDCIKTYFNILRKYCDKAEYEVSVLSSKQKGSDQQVDSRVQKSNGQMINVQWLVCVQSGKIYNITVENCGSVISAKRTEYQSMLRSTNNNIDSFIKLLEGRVKSH</sequence>
<dbReference type="InterPro" id="IPR008869">
    <property type="entry name" value="MlaC/ttg2D"/>
</dbReference>
<dbReference type="EMBL" id="AP025225">
    <property type="protein sequence ID" value="BDB96043.1"/>
    <property type="molecule type" value="Genomic_DNA"/>
</dbReference>
<proteinExistence type="predicted"/>
<name>A0ABN6L2D8_9PROT</name>
<evidence type="ECO:0000313" key="2">
    <source>
        <dbReference type="Proteomes" id="UP001320209"/>
    </source>
</evidence>
<dbReference type="Pfam" id="PF05494">
    <property type="entry name" value="MlaC"/>
    <property type="match status" value="1"/>
</dbReference>